<keyword evidence="4" id="KW-1185">Reference proteome</keyword>
<protein>
    <submittedName>
        <fullName evidence="5">Zwei Ig domain protein zig-4</fullName>
    </submittedName>
</protein>
<dbReference type="GO" id="GO:0030424">
    <property type="term" value="C:axon"/>
    <property type="evidence" value="ECO:0007669"/>
    <property type="project" value="TreeGrafter"/>
</dbReference>
<dbReference type="GO" id="GO:0007411">
    <property type="term" value="P:axon guidance"/>
    <property type="evidence" value="ECO:0007669"/>
    <property type="project" value="TreeGrafter"/>
</dbReference>
<evidence type="ECO:0000256" key="1">
    <source>
        <dbReference type="ARBA" id="ARBA00023319"/>
    </source>
</evidence>
<dbReference type="InterPro" id="IPR013783">
    <property type="entry name" value="Ig-like_fold"/>
</dbReference>
<dbReference type="PANTHER" id="PTHR10075:SF109">
    <property type="entry name" value="NEURAL_ECTODERMAL DEVELOPMENT FACTOR IMP-L2"/>
    <property type="match status" value="1"/>
</dbReference>
<dbReference type="AlphaFoldDB" id="A0A1S3KCZ2"/>
<dbReference type="Gene3D" id="2.60.40.10">
    <property type="entry name" value="Immunoglobulins"/>
    <property type="match status" value="2"/>
</dbReference>
<sequence>MQLEQITTVFSLVLLLCAGLARAMSLKRFEDPYMKRSKAALKVYRDLFFKEVIPPASVEVGPGSSTVLMCEAGGNPPPTIHWLRNGERIKQGIPHDSADETTTYERHNRGPVQIGNTKSELVIDCASRASEGTYTCVAETPTRIITTDSEVIFNEKMPSKISGKCLSRAKKQGSQEPARIVMWTSDRAELAGADVQLYCRATGARPLHYTWFKEDGEVIEGKRDEYEVLPNGDLLIRNVNFENHMGGYKCEAKNAFGKDTTSGLFYVFRP</sequence>
<dbReference type="OrthoDB" id="6138780at2759"/>
<dbReference type="KEGG" id="lak:106180868"/>
<dbReference type="CDD" id="cd00096">
    <property type="entry name" value="Ig"/>
    <property type="match status" value="1"/>
</dbReference>
<dbReference type="Proteomes" id="UP000085678">
    <property type="component" value="Unplaced"/>
</dbReference>
<evidence type="ECO:0000259" key="3">
    <source>
        <dbReference type="PROSITE" id="PS50835"/>
    </source>
</evidence>
<dbReference type="Pfam" id="PF13927">
    <property type="entry name" value="Ig_3"/>
    <property type="match status" value="2"/>
</dbReference>
<dbReference type="InParanoid" id="A0A1S3KCZ2"/>
<dbReference type="FunCoup" id="A0A1S3KCZ2">
    <property type="interactions" value="40"/>
</dbReference>
<feature type="domain" description="Ig-like" evidence="3">
    <location>
        <begin position="177"/>
        <end position="261"/>
    </location>
</feature>
<proteinExistence type="predicted"/>
<keyword evidence="2" id="KW-0732">Signal</keyword>
<gene>
    <name evidence="5" type="primary">LOC106180868</name>
</gene>
<name>A0A1S3KCZ2_LINAN</name>
<dbReference type="InterPro" id="IPR007110">
    <property type="entry name" value="Ig-like_dom"/>
</dbReference>
<dbReference type="SUPFAM" id="SSF48726">
    <property type="entry name" value="Immunoglobulin"/>
    <property type="match status" value="2"/>
</dbReference>
<dbReference type="SMART" id="SM00408">
    <property type="entry name" value="IGc2"/>
    <property type="match status" value="2"/>
</dbReference>
<dbReference type="GeneID" id="106180868"/>
<dbReference type="SMART" id="SM00409">
    <property type="entry name" value="IG"/>
    <property type="match status" value="2"/>
</dbReference>
<dbReference type="PANTHER" id="PTHR10075">
    <property type="entry name" value="BASIGIN RELATED"/>
    <property type="match status" value="1"/>
</dbReference>
<evidence type="ECO:0000313" key="5">
    <source>
        <dbReference type="RefSeq" id="XP_013420495.1"/>
    </source>
</evidence>
<reference evidence="5" key="1">
    <citation type="submission" date="2025-08" db="UniProtKB">
        <authorList>
            <consortium name="RefSeq"/>
        </authorList>
    </citation>
    <scope>IDENTIFICATION</scope>
    <source>
        <tissue evidence="5">Gonads</tissue>
    </source>
</reference>
<feature type="chain" id="PRO_5010386983" evidence="2">
    <location>
        <begin position="24"/>
        <end position="270"/>
    </location>
</feature>
<evidence type="ECO:0000256" key="2">
    <source>
        <dbReference type="SAM" id="SignalP"/>
    </source>
</evidence>
<dbReference type="RefSeq" id="XP_013420495.1">
    <property type="nucleotide sequence ID" value="XM_013565041.2"/>
</dbReference>
<keyword evidence="1" id="KW-0393">Immunoglobulin domain</keyword>
<dbReference type="GO" id="GO:0070593">
    <property type="term" value="P:dendrite self-avoidance"/>
    <property type="evidence" value="ECO:0007669"/>
    <property type="project" value="TreeGrafter"/>
</dbReference>
<dbReference type="GO" id="GO:0098632">
    <property type="term" value="F:cell-cell adhesion mediator activity"/>
    <property type="evidence" value="ECO:0007669"/>
    <property type="project" value="TreeGrafter"/>
</dbReference>
<feature type="signal peptide" evidence="2">
    <location>
        <begin position="1"/>
        <end position="23"/>
    </location>
</feature>
<dbReference type="InterPro" id="IPR003598">
    <property type="entry name" value="Ig_sub2"/>
</dbReference>
<dbReference type="STRING" id="7574.A0A1S3KCZ2"/>
<organism evidence="4 5">
    <name type="scientific">Lingula anatina</name>
    <name type="common">Brachiopod</name>
    <name type="synonym">Lingula unguis</name>
    <dbReference type="NCBI Taxonomy" id="7574"/>
    <lineage>
        <taxon>Eukaryota</taxon>
        <taxon>Metazoa</taxon>
        <taxon>Spiralia</taxon>
        <taxon>Lophotrochozoa</taxon>
        <taxon>Brachiopoda</taxon>
        <taxon>Linguliformea</taxon>
        <taxon>Lingulata</taxon>
        <taxon>Lingulida</taxon>
        <taxon>Linguloidea</taxon>
        <taxon>Lingulidae</taxon>
        <taxon>Lingula</taxon>
    </lineage>
</organism>
<dbReference type="GO" id="GO:0007156">
    <property type="term" value="P:homophilic cell adhesion via plasma membrane adhesion molecules"/>
    <property type="evidence" value="ECO:0007669"/>
    <property type="project" value="TreeGrafter"/>
</dbReference>
<evidence type="ECO:0000313" key="4">
    <source>
        <dbReference type="Proteomes" id="UP000085678"/>
    </source>
</evidence>
<dbReference type="InterPro" id="IPR036179">
    <property type="entry name" value="Ig-like_dom_sf"/>
</dbReference>
<feature type="domain" description="Ig-like" evidence="3">
    <location>
        <begin position="32"/>
        <end position="146"/>
    </location>
</feature>
<dbReference type="GO" id="GO:0005886">
    <property type="term" value="C:plasma membrane"/>
    <property type="evidence" value="ECO:0007669"/>
    <property type="project" value="TreeGrafter"/>
</dbReference>
<accession>A0A1S3KCZ2</accession>
<dbReference type="PROSITE" id="PS50835">
    <property type="entry name" value="IG_LIKE"/>
    <property type="match status" value="2"/>
</dbReference>
<dbReference type="InterPro" id="IPR003599">
    <property type="entry name" value="Ig_sub"/>
</dbReference>